<protein>
    <submittedName>
        <fullName evidence="1">Uncharacterized protein</fullName>
    </submittedName>
</protein>
<evidence type="ECO:0000313" key="1">
    <source>
        <dbReference type="EMBL" id="EKM61591.1"/>
    </source>
</evidence>
<proteinExistence type="predicted"/>
<name>K5VEY7_PHACS</name>
<organism evidence="1 2">
    <name type="scientific">Phanerochaete carnosa (strain HHB-10118-sp)</name>
    <name type="common">White-rot fungus</name>
    <name type="synonym">Peniophora carnosa</name>
    <dbReference type="NCBI Taxonomy" id="650164"/>
    <lineage>
        <taxon>Eukaryota</taxon>
        <taxon>Fungi</taxon>
        <taxon>Dikarya</taxon>
        <taxon>Basidiomycota</taxon>
        <taxon>Agaricomycotina</taxon>
        <taxon>Agaricomycetes</taxon>
        <taxon>Polyporales</taxon>
        <taxon>Phanerochaetaceae</taxon>
        <taxon>Phanerochaete</taxon>
    </lineage>
</organism>
<dbReference type="GO" id="GO:0006508">
    <property type="term" value="P:proteolysis"/>
    <property type="evidence" value="ECO:0007669"/>
    <property type="project" value="InterPro"/>
</dbReference>
<dbReference type="InterPro" id="IPR038656">
    <property type="entry name" value="Peptidase_G1_sf"/>
</dbReference>
<accession>K5VEY7</accession>
<dbReference type="EMBL" id="JH930468">
    <property type="protein sequence ID" value="EKM61591.1"/>
    <property type="molecule type" value="Genomic_DNA"/>
</dbReference>
<dbReference type="RefSeq" id="XP_007390998.1">
    <property type="nucleotide sequence ID" value="XM_007390936.1"/>
</dbReference>
<sequence length="99" mass="10538">MVPSGTRDLLYIEIHAIDSDVVCLSVNATTTSTGVVTVANLTTSKNAIKEVSGSTLCQQVAEWLVADYIFTDATALFVDLDKVVFDGEVLTAVITDNIV</sequence>
<dbReference type="Gene3D" id="2.60.120.700">
    <property type="entry name" value="Peptidase G1"/>
    <property type="match status" value="1"/>
</dbReference>
<dbReference type="AlphaFoldDB" id="K5VEY7"/>
<reference evidence="1 2" key="1">
    <citation type="journal article" date="2012" name="BMC Genomics">
        <title>Comparative genomics of the white-rot fungi, Phanerochaete carnosa and P. chrysosporium, to elucidate the genetic basis of the distinct wood types they colonize.</title>
        <authorList>
            <person name="Suzuki H."/>
            <person name="MacDonald J."/>
            <person name="Syed K."/>
            <person name="Salamov A."/>
            <person name="Hori C."/>
            <person name="Aerts A."/>
            <person name="Henrissat B."/>
            <person name="Wiebenga A."/>
            <person name="vanKuyk P.A."/>
            <person name="Barry K."/>
            <person name="Lindquist E."/>
            <person name="LaButti K."/>
            <person name="Lapidus A."/>
            <person name="Lucas S."/>
            <person name="Coutinho P."/>
            <person name="Gong Y."/>
            <person name="Samejima M."/>
            <person name="Mahadevan R."/>
            <person name="Abou-Zaid M."/>
            <person name="de Vries R.P."/>
            <person name="Igarashi K."/>
            <person name="Yadav J.S."/>
            <person name="Grigoriev I.V."/>
            <person name="Master E.R."/>
        </authorList>
    </citation>
    <scope>NUCLEOTIDE SEQUENCE [LARGE SCALE GENOMIC DNA]</scope>
    <source>
        <strain evidence="1 2">HHB-10118-sp</strain>
    </source>
</reference>
<dbReference type="SUPFAM" id="SSF49899">
    <property type="entry name" value="Concanavalin A-like lectins/glucanases"/>
    <property type="match status" value="1"/>
</dbReference>
<evidence type="ECO:0000313" key="2">
    <source>
        <dbReference type="Proteomes" id="UP000008370"/>
    </source>
</evidence>
<keyword evidence="2" id="KW-1185">Reference proteome</keyword>
<dbReference type="KEGG" id="pco:PHACADRAFT_204758"/>
<dbReference type="InParanoid" id="K5VEY7"/>
<dbReference type="Proteomes" id="UP000008370">
    <property type="component" value="Unassembled WGS sequence"/>
</dbReference>
<dbReference type="Pfam" id="PF01828">
    <property type="entry name" value="Peptidase_A4"/>
    <property type="match status" value="1"/>
</dbReference>
<dbReference type="HOGENOM" id="CLU_2321150_0_0_1"/>
<dbReference type="GO" id="GO:0070007">
    <property type="term" value="F:glutamic-type endopeptidase activity"/>
    <property type="evidence" value="ECO:0007669"/>
    <property type="project" value="InterPro"/>
</dbReference>
<dbReference type="GeneID" id="18912298"/>
<dbReference type="InterPro" id="IPR000250">
    <property type="entry name" value="Peptidase_G1"/>
</dbReference>
<dbReference type="InterPro" id="IPR013320">
    <property type="entry name" value="ConA-like_dom_sf"/>
</dbReference>
<gene>
    <name evidence="1" type="ORF">PHACADRAFT_204758</name>
</gene>